<dbReference type="RefSeq" id="WP_344297806.1">
    <property type="nucleotide sequence ID" value="NZ_BAAANJ010000021.1"/>
</dbReference>
<evidence type="ECO:0000313" key="4">
    <source>
        <dbReference type="Proteomes" id="UP001500002"/>
    </source>
</evidence>
<evidence type="ECO:0000256" key="2">
    <source>
        <dbReference type="SAM" id="Phobius"/>
    </source>
</evidence>
<gene>
    <name evidence="3" type="ORF">GCM10009749_34140</name>
</gene>
<dbReference type="EMBL" id="BAAANJ010000021">
    <property type="protein sequence ID" value="GAA1820622.1"/>
    <property type="molecule type" value="Genomic_DNA"/>
</dbReference>
<evidence type="ECO:0000313" key="3">
    <source>
        <dbReference type="EMBL" id="GAA1820622.1"/>
    </source>
</evidence>
<accession>A0ABN2MCR3</accession>
<keyword evidence="2" id="KW-0812">Transmembrane</keyword>
<keyword evidence="2" id="KW-1133">Transmembrane helix</keyword>
<dbReference type="Proteomes" id="UP001500002">
    <property type="component" value="Unassembled WGS sequence"/>
</dbReference>
<proteinExistence type="predicted"/>
<feature type="transmembrane region" description="Helical" evidence="2">
    <location>
        <begin position="26"/>
        <end position="50"/>
    </location>
</feature>
<keyword evidence="4" id="KW-1185">Reference proteome</keyword>
<evidence type="ECO:0000256" key="1">
    <source>
        <dbReference type="SAM" id="MobiDB-lite"/>
    </source>
</evidence>
<sequence length="120" mass="12741">MSEPARGLDDEPHDDRPVYGERRRRALRITVLVALGALVLPLMLSAYGVARSAADRACAVYVERFDTDAAAFRVSFELFGEGGPGWECSAVSASGVATPLANLGVLPSAPRPITPDERGT</sequence>
<organism evidence="3 4">
    <name type="scientific">Agromyces neolithicus</name>
    <dbReference type="NCBI Taxonomy" id="269420"/>
    <lineage>
        <taxon>Bacteria</taxon>
        <taxon>Bacillati</taxon>
        <taxon>Actinomycetota</taxon>
        <taxon>Actinomycetes</taxon>
        <taxon>Micrococcales</taxon>
        <taxon>Microbacteriaceae</taxon>
        <taxon>Agromyces</taxon>
    </lineage>
</organism>
<feature type="region of interest" description="Disordered" evidence="1">
    <location>
        <begin position="1"/>
        <end position="20"/>
    </location>
</feature>
<protein>
    <recommendedName>
        <fullName evidence="5">DUF4307 domain-containing protein</fullName>
    </recommendedName>
</protein>
<name>A0ABN2MCR3_9MICO</name>
<evidence type="ECO:0008006" key="5">
    <source>
        <dbReference type="Google" id="ProtNLM"/>
    </source>
</evidence>
<keyword evidence="2" id="KW-0472">Membrane</keyword>
<comment type="caution">
    <text evidence="3">The sequence shown here is derived from an EMBL/GenBank/DDBJ whole genome shotgun (WGS) entry which is preliminary data.</text>
</comment>
<reference evidence="3 4" key="1">
    <citation type="journal article" date="2019" name="Int. J. Syst. Evol. Microbiol.">
        <title>The Global Catalogue of Microorganisms (GCM) 10K type strain sequencing project: providing services to taxonomists for standard genome sequencing and annotation.</title>
        <authorList>
            <consortium name="The Broad Institute Genomics Platform"/>
            <consortium name="The Broad Institute Genome Sequencing Center for Infectious Disease"/>
            <person name="Wu L."/>
            <person name="Ma J."/>
        </authorList>
    </citation>
    <scope>NUCLEOTIDE SEQUENCE [LARGE SCALE GENOMIC DNA]</scope>
    <source>
        <strain evidence="3 4">JCM 14322</strain>
    </source>
</reference>